<organism evidence="2">
    <name type="scientific">uncultured Caudovirales phage</name>
    <dbReference type="NCBI Taxonomy" id="2100421"/>
    <lineage>
        <taxon>Viruses</taxon>
        <taxon>Duplodnaviria</taxon>
        <taxon>Heunggongvirae</taxon>
        <taxon>Uroviricota</taxon>
        <taxon>Caudoviricetes</taxon>
        <taxon>Peduoviridae</taxon>
        <taxon>Maltschvirus</taxon>
        <taxon>Maltschvirus maltsch</taxon>
    </lineage>
</organism>
<dbReference type="Gene3D" id="1.10.530.10">
    <property type="match status" value="1"/>
</dbReference>
<feature type="domain" description="Transglycosylase SLT" evidence="1">
    <location>
        <begin position="580"/>
        <end position="670"/>
    </location>
</feature>
<reference evidence="2" key="1">
    <citation type="submission" date="2020-04" db="EMBL/GenBank/DDBJ databases">
        <authorList>
            <person name="Chiriac C."/>
            <person name="Salcher M."/>
            <person name="Ghai R."/>
            <person name="Kavagutti S V."/>
        </authorList>
    </citation>
    <scope>NUCLEOTIDE SEQUENCE</scope>
</reference>
<accession>A0A6J5P4K9</accession>
<evidence type="ECO:0000313" key="2">
    <source>
        <dbReference type="EMBL" id="CAB4166729.1"/>
    </source>
</evidence>
<dbReference type="PANTHER" id="PTHR37423:SF2">
    <property type="entry name" value="MEMBRANE-BOUND LYTIC MUREIN TRANSGLYCOSYLASE C"/>
    <property type="match status" value="1"/>
</dbReference>
<dbReference type="InterPro" id="IPR023346">
    <property type="entry name" value="Lysozyme-like_dom_sf"/>
</dbReference>
<gene>
    <name evidence="2" type="ORF">UFOVP851_47</name>
</gene>
<dbReference type="GO" id="GO:0016020">
    <property type="term" value="C:membrane"/>
    <property type="evidence" value="ECO:0007669"/>
    <property type="project" value="InterPro"/>
</dbReference>
<dbReference type="GO" id="GO:0008933">
    <property type="term" value="F:peptidoglycan lytic transglycosylase activity"/>
    <property type="evidence" value="ECO:0007669"/>
    <property type="project" value="InterPro"/>
</dbReference>
<evidence type="ECO:0000259" key="1">
    <source>
        <dbReference type="Pfam" id="PF01464"/>
    </source>
</evidence>
<dbReference type="SUPFAM" id="SSF53955">
    <property type="entry name" value="Lysozyme-like"/>
    <property type="match status" value="1"/>
</dbReference>
<dbReference type="Pfam" id="PF01464">
    <property type="entry name" value="SLT"/>
    <property type="match status" value="1"/>
</dbReference>
<dbReference type="PROSITE" id="PS00922">
    <property type="entry name" value="TRANSGLYCOSYLASE"/>
    <property type="match status" value="1"/>
</dbReference>
<dbReference type="PANTHER" id="PTHR37423">
    <property type="entry name" value="SOLUBLE LYTIC MUREIN TRANSGLYCOSYLASE-RELATED"/>
    <property type="match status" value="1"/>
</dbReference>
<dbReference type="InterPro" id="IPR008258">
    <property type="entry name" value="Transglycosylase_SLT_dom_1"/>
</dbReference>
<dbReference type="GO" id="GO:0000270">
    <property type="term" value="P:peptidoglycan metabolic process"/>
    <property type="evidence" value="ECO:0007669"/>
    <property type="project" value="InterPro"/>
</dbReference>
<sequence length="705" mass="74895">MADVDTEIASLREEIVRLNALPDVSTSLEQMVTPMPQAPAPGQLMSSMLGATRSPTEIELGVAQLRTRSPLEQALADVYGRKLLTQEGYSLGTFPKIEAAAEAGKALLFGKNPLEQFAQETQKQDILKEYVKQKDLEANNLILGMTGPELGGSLLSPVGRLFTPFKVAEKAPLVSALTTRAANVAKAAGTAGGAAGLQTFLSQPGTVEERIAAAQEVAGPSALLGGGLGALGETISQAGPKLMDFGKAARRSALGATTSDYKKTVGKRQIDIDPVSGAQSLTQKGLDNVIKKGYLGDTLSPAKAYDNAQGAIETLETQLDSKISNVEKEGVKVKTPQFIDIVRKIQRGVGYTIDEQDTYLKKIAEIKDLLQKRSGGALSYLQEQKKAYGKKYNPKGESTEAMFNRDVYHALQAEIEKYVPEAKSINKEVQSIILTRPILEKGIAKEADAASTVFNRLGKATFTTGGLFGAGAAGLIGAVPALGLSALTGALASKPAREAIGKALQRPQDLATALSQLGVKAGAATRPEITPLFKTETQSDVDAADAETDAEIADLRAKINQLKGTSSTTKKDVSALISEQPSLIKAIIQTESSGKPQAKSNKGATGLMQLMPGTAKDLGVDPTDPAQNIEGGTRYINQMMDQFGDEKLALAAYNWGPGNLQRAIARTRKEGLSPTWANILETTYVPAETRKYVNKVITKRNQLET</sequence>
<dbReference type="InterPro" id="IPR000189">
    <property type="entry name" value="Transglyc_AS"/>
</dbReference>
<dbReference type="CDD" id="cd00254">
    <property type="entry name" value="LT-like"/>
    <property type="match status" value="1"/>
</dbReference>
<proteinExistence type="predicted"/>
<protein>
    <submittedName>
        <fullName evidence="2">LT_GEWL domain containing protein</fullName>
    </submittedName>
</protein>
<name>A0A6J5P4K9_9CAUD</name>
<dbReference type="EMBL" id="LR796790">
    <property type="protein sequence ID" value="CAB4166729.1"/>
    <property type="molecule type" value="Genomic_DNA"/>
</dbReference>